<dbReference type="SUPFAM" id="SSF52540">
    <property type="entry name" value="P-loop containing nucleoside triphosphate hydrolases"/>
    <property type="match status" value="1"/>
</dbReference>
<dbReference type="InterPro" id="IPR027417">
    <property type="entry name" value="P-loop_NTPase"/>
</dbReference>
<protein>
    <recommendedName>
        <fullName evidence="1">Sulfotransferase</fullName>
        <ecNumber evidence="1">2.8.2.-</ecNumber>
    </recommendedName>
</protein>
<dbReference type="EMBL" id="QJKJ01009798">
    <property type="protein sequence ID" value="RDX75561.1"/>
    <property type="molecule type" value="Genomic_DNA"/>
</dbReference>
<sequence length="90" mass="10280">MASTGGQQENEEDKLILSLPKETGTTWLKALTFAIVNHQHFSSIDNHPLLTSSHHDLVPPLYQFRDPLPTLTLKKAFEMYCNEIIEFGPW</sequence>
<dbReference type="Pfam" id="PF00685">
    <property type="entry name" value="Sulfotransfer_1"/>
    <property type="match status" value="1"/>
</dbReference>
<proteinExistence type="inferred from homology"/>
<evidence type="ECO:0000313" key="4">
    <source>
        <dbReference type="Proteomes" id="UP000257109"/>
    </source>
</evidence>
<name>A0A371FB93_MUCPR</name>
<dbReference type="Gene3D" id="3.40.50.300">
    <property type="entry name" value="P-loop containing nucleotide triphosphate hydrolases"/>
    <property type="match status" value="1"/>
</dbReference>
<dbReference type="GO" id="GO:0008146">
    <property type="term" value="F:sulfotransferase activity"/>
    <property type="evidence" value="ECO:0007669"/>
    <property type="project" value="InterPro"/>
</dbReference>
<feature type="domain" description="Sulfotransferase" evidence="2">
    <location>
        <begin position="12"/>
        <end position="65"/>
    </location>
</feature>
<dbReference type="AlphaFoldDB" id="A0A371FB93"/>
<gene>
    <name evidence="3" type="primary">SOT15</name>
    <name evidence="3" type="ORF">CR513_44541</name>
</gene>
<keyword evidence="4" id="KW-1185">Reference proteome</keyword>
<evidence type="ECO:0000256" key="1">
    <source>
        <dbReference type="RuleBase" id="RU361155"/>
    </source>
</evidence>
<organism evidence="3 4">
    <name type="scientific">Mucuna pruriens</name>
    <name type="common">Velvet bean</name>
    <name type="synonym">Dolichos pruriens</name>
    <dbReference type="NCBI Taxonomy" id="157652"/>
    <lineage>
        <taxon>Eukaryota</taxon>
        <taxon>Viridiplantae</taxon>
        <taxon>Streptophyta</taxon>
        <taxon>Embryophyta</taxon>
        <taxon>Tracheophyta</taxon>
        <taxon>Spermatophyta</taxon>
        <taxon>Magnoliopsida</taxon>
        <taxon>eudicotyledons</taxon>
        <taxon>Gunneridae</taxon>
        <taxon>Pentapetalae</taxon>
        <taxon>rosids</taxon>
        <taxon>fabids</taxon>
        <taxon>Fabales</taxon>
        <taxon>Fabaceae</taxon>
        <taxon>Papilionoideae</taxon>
        <taxon>50 kb inversion clade</taxon>
        <taxon>NPAAA clade</taxon>
        <taxon>indigoferoid/millettioid clade</taxon>
        <taxon>Phaseoleae</taxon>
        <taxon>Mucuna</taxon>
    </lineage>
</organism>
<keyword evidence="1" id="KW-0808">Transferase</keyword>
<accession>A0A371FB93</accession>
<dbReference type="InterPro" id="IPR000863">
    <property type="entry name" value="Sulfotransferase_dom"/>
</dbReference>
<evidence type="ECO:0000313" key="3">
    <source>
        <dbReference type="EMBL" id="RDX75561.1"/>
    </source>
</evidence>
<comment type="similarity">
    <text evidence="1">Belongs to the sulfotransferase 1 family.</text>
</comment>
<evidence type="ECO:0000259" key="2">
    <source>
        <dbReference type="Pfam" id="PF00685"/>
    </source>
</evidence>
<feature type="non-terminal residue" evidence="3">
    <location>
        <position position="1"/>
    </location>
</feature>
<dbReference type="EC" id="2.8.2.-" evidence="1"/>
<comment type="caution">
    <text evidence="3">The sequence shown here is derived from an EMBL/GenBank/DDBJ whole genome shotgun (WGS) entry which is preliminary data.</text>
</comment>
<dbReference type="OrthoDB" id="205623at2759"/>
<reference evidence="3" key="1">
    <citation type="submission" date="2018-05" db="EMBL/GenBank/DDBJ databases">
        <title>Draft genome of Mucuna pruriens seed.</title>
        <authorList>
            <person name="Nnadi N.E."/>
            <person name="Vos R."/>
            <person name="Hasami M.H."/>
            <person name="Devisetty U.K."/>
            <person name="Aguiy J.C."/>
        </authorList>
    </citation>
    <scope>NUCLEOTIDE SEQUENCE [LARGE SCALE GENOMIC DNA]</scope>
    <source>
        <strain evidence="3">JCA_2017</strain>
    </source>
</reference>
<dbReference type="Proteomes" id="UP000257109">
    <property type="component" value="Unassembled WGS sequence"/>
</dbReference>